<dbReference type="GeneID" id="27898618"/>
<name>N1QHI7_SPHMS</name>
<accession>N1QHI7</accession>
<dbReference type="OrthoDB" id="2288358at2759"/>
<dbReference type="RefSeq" id="XP_016758739.1">
    <property type="nucleotide sequence ID" value="XM_016901481.1"/>
</dbReference>
<organism evidence="1 2">
    <name type="scientific">Sphaerulina musiva (strain SO2202)</name>
    <name type="common">Poplar stem canker fungus</name>
    <name type="synonym">Septoria musiva</name>
    <dbReference type="NCBI Taxonomy" id="692275"/>
    <lineage>
        <taxon>Eukaryota</taxon>
        <taxon>Fungi</taxon>
        <taxon>Dikarya</taxon>
        <taxon>Ascomycota</taxon>
        <taxon>Pezizomycotina</taxon>
        <taxon>Dothideomycetes</taxon>
        <taxon>Dothideomycetidae</taxon>
        <taxon>Mycosphaerellales</taxon>
        <taxon>Mycosphaerellaceae</taxon>
        <taxon>Sphaerulina</taxon>
    </lineage>
</organism>
<dbReference type="Proteomes" id="UP000016931">
    <property type="component" value="Unassembled WGS sequence"/>
</dbReference>
<reference evidence="1 2" key="1">
    <citation type="journal article" date="2012" name="PLoS Pathog.">
        <title>Diverse lifestyles and strategies of plant pathogenesis encoded in the genomes of eighteen Dothideomycetes fungi.</title>
        <authorList>
            <person name="Ohm R.A."/>
            <person name="Feau N."/>
            <person name="Henrissat B."/>
            <person name="Schoch C.L."/>
            <person name="Horwitz B.A."/>
            <person name="Barry K.W."/>
            <person name="Condon B.J."/>
            <person name="Copeland A.C."/>
            <person name="Dhillon B."/>
            <person name="Glaser F."/>
            <person name="Hesse C.N."/>
            <person name="Kosti I."/>
            <person name="LaButti K."/>
            <person name="Lindquist E.A."/>
            <person name="Lucas S."/>
            <person name="Salamov A.A."/>
            <person name="Bradshaw R.E."/>
            <person name="Ciuffetti L."/>
            <person name="Hamelin R.C."/>
            <person name="Kema G.H.J."/>
            <person name="Lawrence C."/>
            <person name="Scott J.A."/>
            <person name="Spatafora J.W."/>
            <person name="Turgeon B.G."/>
            <person name="de Wit P.J.G.M."/>
            <person name="Zhong S."/>
            <person name="Goodwin S.B."/>
            <person name="Grigoriev I.V."/>
        </authorList>
    </citation>
    <scope>NUCLEOTIDE SEQUENCE [LARGE SCALE GENOMIC DNA]</scope>
    <source>
        <strain evidence="1 2">SO2202</strain>
    </source>
</reference>
<dbReference type="HOGENOM" id="CLU_1817019_0_0_1"/>
<protein>
    <submittedName>
        <fullName evidence="1">Uncharacterized protein</fullName>
    </submittedName>
</protein>
<dbReference type="EMBL" id="KB456267">
    <property type="protein sequence ID" value="EMF10618.1"/>
    <property type="molecule type" value="Genomic_DNA"/>
</dbReference>
<keyword evidence="2" id="KW-1185">Reference proteome</keyword>
<sequence length="142" mass="15111">MAASETGVERKALVDSRGIYISQAPVPVSAAACCNIGRAAARHHFLRASISAINYTFIDVKTNATASEHLELKPILSIAFPKVSAESRCKASSGSSRYSAFNSCVSDGSAIVPLAEAGPNKKRTVLRRAWACPIAYRQASNR</sequence>
<proteinExistence type="predicted"/>
<evidence type="ECO:0000313" key="2">
    <source>
        <dbReference type="Proteomes" id="UP000016931"/>
    </source>
</evidence>
<dbReference type="AlphaFoldDB" id="N1QHI7"/>
<gene>
    <name evidence="1" type="ORF">SEPMUDRAFT_119151</name>
</gene>
<evidence type="ECO:0000313" key="1">
    <source>
        <dbReference type="EMBL" id="EMF10618.1"/>
    </source>
</evidence>